<evidence type="ECO:0000313" key="2">
    <source>
        <dbReference type="Proteomes" id="UP000003748"/>
    </source>
</evidence>
<evidence type="ECO:0008006" key="3">
    <source>
        <dbReference type="Google" id="ProtNLM"/>
    </source>
</evidence>
<dbReference type="EMBL" id="ACJY01000038">
    <property type="protein sequence ID" value="EFE87357.1"/>
    <property type="molecule type" value="Genomic_DNA"/>
</dbReference>
<organism evidence="1 2">
    <name type="scientific">Fusobacterium periodonticum ATCC 33693</name>
    <dbReference type="NCBI Taxonomy" id="546275"/>
    <lineage>
        <taxon>Bacteria</taxon>
        <taxon>Fusobacteriati</taxon>
        <taxon>Fusobacteriota</taxon>
        <taxon>Fusobacteriia</taxon>
        <taxon>Fusobacteriales</taxon>
        <taxon>Fusobacteriaceae</taxon>
        <taxon>Fusobacterium</taxon>
    </lineage>
</organism>
<gene>
    <name evidence="1" type="ORF">FUSPEROL_00640</name>
</gene>
<reference evidence="1 2" key="1">
    <citation type="submission" date="2010-02" db="EMBL/GenBank/DDBJ databases">
        <authorList>
            <person name="Weinstock G."/>
            <person name="Sodergren E."/>
            <person name="Clifton S."/>
            <person name="Fulton L."/>
            <person name="Fulton B."/>
            <person name="Courtney L."/>
            <person name="Fronick C."/>
            <person name="Harrison M."/>
            <person name="Strong C."/>
            <person name="Farmer C."/>
            <person name="Delahaunty K."/>
            <person name="Markovic C."/>
            <person name="Hall O."/>
            <person name="Minx P."/>
            <person name="Tomlinson C."/>
            <person name="Mitreva M."/>
            <person name="Nelson J."/>
            <person name="Hou S."/>
            <person name="Wollam A."/>
            <person name="Pepin K.H."/>
            <person name="Johnson M."/>
            <person name="Bhonagiri V."/>
            <person name="Zhang X."/>
            <person name="Suruliraj S."/>
            <person name="Warren W."/>
            <person name="Chinwalla A."/>
            <person name="Mardis E.R."/>
            <person name="Wilson R.K."/>
        </authorList>
    </citation>
    <scope>NUCLEOTIDE SEQUENCE [LARGE SCALE GENOMIC DNA]</scope>
    <source>
        <strain evidence="1 2">ATCC 33693</strain>
    </source>
</reference>
<protein>
    <recommendedName>
        <fullName evidence="3">Lipoprotein</fullName>
    </recommendedName>
</protein>
<comment type="caution">
    <text evidence="1">The sequence shown here is derived from an EMBL/GenBank/DDBJ whole genome shotgun (WGS) entry which is preliminary data.</text>
</comment>
<dbReference type="eggNOG" id="ENOG502ZK2Y">
    <property type="taxonomic scope" value="Bacteria"/>
</dbReference>
<dbReference type="HOGENOM" id="CLU_3118177_0_0_0"/>
<dbReference type="PROSITE" id="PS51257">
    <property type="entry name" value="PROKAR_LIPOPROTEIN"/>
    <property type="match status" value="1"/>
</dbReference>
<evidence type="ECO:0000313" key="1">
    <source>
        <dbReference type="EMBL" id="EFE87357.1"/>
    </source>
</evidence>
<dbReference type="STRING" id="546275.FUSPEROL_00640"/>
<dbReference type="Proteomes" id="UP000003748">
    <property type="component" value="Unassembled WGS sequence"/>
</dbReference>
<name>D4CTC8_9FUSO</name>
<dbReference type="AlphaFoldDB" id="D4CTC8"/>
<proteinExistence type="predicted"/>
<sequence length="55" mass="6157">MPRDNMKRIFKMGLLLLLLSFSLAGCAVLDALRGDREMIPYNNGVPDATGTIRYQ</sequence>
<accession>D4CTC8</accession>